<dbReference type="Pfam" id="PF20236">
    <property type="entry name" value="DUF6593"/>
    <property type="match status" value="1"/>
</dbReference>
<dbReference type="EMBL" id="KV417280">
    <property type="protein sequence ID" value="KZO97274.1"/>
    <property type="molecule type" value="Genomic_DNA"/>
</dbReference>
<evidence type="ECO:0000313" key="2">
    <source>
        <dbReference type="EMBL" id="KZO97274.1"/>
    </source>
</evidence>
<protein>
    <recommendedName>
        <fullName evidence="1">DUF6593 domain-containing protein</fullName>
    </recommendedName>
</protein>
<sequence length="221" mass="24750">MTTLFSLYGNPRFTMLVTATGEVVYHIKTENSVSSVLRALPKKLGFEDEEQQYTVTGKIDWNRPITFQIGNNTPVPASQFLHIPISDNKIKQFLGIAEDNDKREFTSPTGNVYQWTFSGQEAKVVLSLRDVDSLLTVFQLRLKGTREPIAIFTREHASLLVKDTRAALVLTNEGLEMLDLVVLTWIQVALLLNTFRSKGMFASTETEWALATAGGDSAKDY</sequence>
<dbReference type="InterPro" id="IPR046528">
    <property type="entry name" value="DUF6593"/>
</dbReference>
<organism evidence="2 3">
    <name type="scientific">Calocera viscosa (strain TUFC12733)</name>
    <dbReference type="NCBI Taxonomy" id="1330018"/>
    <lineage>
        <taxon>Eukaryota</taxon>
        <taxon>Fungi</taxon>
        <taxon>Dikarya</taxon>
        <taxon>Basidiomycota</taxon>
        <taxon>Agaricomycotina</taxon>
        <taxon>Dacrymycetes</taxon>
        <taxon>Dacrymycetales</taxon>
        <taxon>Dacrymycetaceae</taxon>
        <taxon>Calocera</taxon>
    </lineage>
</organism>
<accession>A0A167N2A7</accession>
<reference evidence="2 3" key="1">
    <citation type="journal article" date="2016" name="Mol. Biol. Evol.">
        <title>Comparative Genomics of Early-Diverging Mushroom-Forming Fungi Provides Insights into the Origins of Lignocellulose Decay Capabilities.</title>
        <authorList>
            <person name="Nagy L.G."/>
            <person name="Riley R."/>
            <person name="Tritt A."/>
            <person name="Adam C."/>
            <person name="Daum C."/>
            <person name="Floudas D."/>
            <person name="Sun H."/>
            <person name="Yadav J.S."/>
            <person name="Pangilinan J."/>
            <person name="Larsson K.H."/>
            <person name="Matsuura K."/>
            <person name="Barry K."/>
            <person name="Labutti K."/>
            <person name="Kuo R."/>
            <person name="Ohm R.A."/>
            <person name="Bhattacharya S.S."/>
            <person name="Shirouzu T."/>
            <person name="Yoshinaga Y."/>
            <person name="Martin F.M."/>
            <person name="Grigoriev I.V."/>
            <person name="Hibbett D.S."/>
        </authorList>
    </citation>
    <scope>NUCLEOTIDE SEQUENCE [LARGE SCALE GENOMIC DNA]</scope>
    <source>
        <strain evidence="2 3">TUFC12733</strain>
    </source>
</reference>
<gene>
    <name evidence="2" type="ORF">CALVIDRAFT_597612</name>
</gene>
<feature type="domain" description="DUF6593" evidence="1">
    <location>
        <begin position="10"/>
        <end position="187"/>
    </location>
</feature>
<dbReference type="Proteomes" id="UP000076738">
    <property type="component" value="Unassembled WGS sequence"/>
</dbReference>
<evidence type="ECO:0000259" key="1">
    <source>
        <dbReference type="Pfam" id="PF20236"/>
    </source>
</evidence>
<keyword evidence="3" id="KW-1185">Reference proteome</keyword>
<name>A0A167N2A7_CALVF</name>
<dbReference type="OrthoDB" id="3360976at2759"/>
<proteinExistence type="predicted"/>
<dbReference type="AlphaFoldDB" id="A0A167N2A7"/>
<evidence type="ECO:0000313" key="3">
    <source>
        <dbReference type="Proteomes" id="UP000076738"/>
    </source>
</evidence>